<dbReference type="EMBL" id="LT882684">
    <property type="protein sequence ID" value="SMY27969.1"/>
    <property type="molecule type" value="Genomic_DNA"/>
</dbReference>
<reference evidence="1 2" key="1">
    <citation type="submission" date="2016-10" db="EMBL/GenBank/DDBJ databases">
        <authorList>
            <person name="Varghese N."/>
        </authorList>
    </citation>
    <scope>NUCLEOTIDE SEQUENCE [LARGE SCALE GENOMIC DNA]</scope>
</reference>
<dbReference type="AlphaFoldDB" id="A0A1Y6LWH3"/>
<evidence type="ECO:0000313" key="1">
    <source>
        <dbReference type="EMBL" id="SMY27969.1"/>
    </source>
</evidence>
<dbReference type="Proteomes" id="UP000215453">
    <property type="component" value="Chromosome 9"/>
</dbReference>
<accession>A0A1Y6LWH3</accession>
<protein>
    <submittedName>
        <fullName evidence="1">Uncharacterized protein</fullName>
    </submittedName>
</protein>
<sequence>MFDPARNDGNINAFNRLFLMGWLANTDIAPCTSVKAVINYLAKYCSKSETETMDYKDMMKAIVPWVSEQNVLTSTVSRMFNKLFDERDWSAQEVMHIIMELPLKQSSRVVLLFRVNW</sequence>
<name>A0A1Y6LWH3_ZYMTR</name>
<gene>
    <name evidence="1" type="ORF">ZT1A5_G9414</name>
</gene>
<evidence type="ECO:0000313" key="2">
    <source>
        <dbReference type="Proteomes" id="UP000215453"/>
    </source>
</evidence>
<organism evidence="1 2">
    <name type="scientific">Zymoseptoria tritici ST99CH_1A5</name>
    <dbReference type="NCBI Taxonomy" id="1276529"/>
    <lineage>
        <taxon>Eukaryota</taxon>
        <taxon>Fungi</taxon>
        <taxon>Dikarya</taxon>
        <taxon>Ascomycota</taxon>
        <taxon>Pezizomycotina</taxon>
        <taxon>Dothideomycetes</taxon>
        <taxon>Dothideomycetidae</taxon>
        <taxon>Mycosphaerellales</taxon>
        <taxon>Mycosphaerellaceae</taxon>
        <taxon>Zymoseptoria</taxon>
    </lineage>
</organism>
<proteinExistence type="predicted"/>